<dbReference type="RefSeq" id="WP_054962257.1">
    <property type="nucleotide sequence ID" value="NZ_LLEI02000064.1"/>
</dbReference>
<protein>
    <recommendedName>
        <fullName evidence="3">Outer membrane protein beta-barrel domain-containing protein</fullName>
    </recommendedName>
</protein>
<dbReference type="EMBL" id="LLEI02000064">
    <property type="protein sequence ID" value="OAJ92654.1"/>
    <property type="molecule type" value="Genomic_DNA"/>
</dbReference>
<sequence length="220" mass="24382">MNFKLSIAALALLSGSFAVSAQNNWYVGLDAHSSKLDLDSEVSSFPTRSSGTKNADDSGAGLSIMLGRKVNEWLAIEANLSHDYIDLLDYSNYYDIGLGAQGYEYQLHDARIYSFDLGAKMSYATGFDLNLYAKPGIGYTRTELELNGGSSHPDIKVDKDVTNNKVHFNLELGAEYFFTDSFSANLAYERKFNAVDFSIEGSKLGDMDQDRIKGGVRYYF</sequence>
<organism evidence="4 5">
    <name type="scientific">Vibrio bivalvicida</name>
    <dbReference type="NCBI Taxonomy" id="1276888"/>
    <lineage>
        <taxon>Bacteria</taxon>
        <taxon>Pseudomonadati</taxon>
        <taxon>Pseudomonadota</taxon>
        <taxon>Gammaproteobacteria</taxon>
        <taxon>Vibrionales</taxon>
        <taxon>Vibrionaceae</taxon>
        <taxon>Vibrio</taxon>
        <taxon>Vibrio oreintalis group</taxon>
    </lineage>
</organism>
<feature type="chain" id="PRO_5008079126" description="Outer membrane protein beta-barrel domain-containing protein" evidence="2">
    <location>
        <begin position="22"/>
        <end position="220"/>
    </location>
</feature>
<dbReference type="AlphaFoldDB" id="A0A177XVM1"/>
<dbReference type="InterPro" id="IPR011250">
    <property type="entry name" value="OMP/PagP_B-barrel"/>
</dbReference>
<gene>
    <name evidence="4" type="ORF">APB76_18370</name>
</gene>
<dbReference type="Pfam" id="PF13505">
    <property type="entry name" value="OMP_b-brl"/>
    <property type="match status" value="1"/>
</dbReference>
<dbReference type="Gene3D" id="2.40.160.20">
    <property type="match status" value="1"/>
</dbReference>
<evidence type="ECO:0000313" key="5">
    <source>
        <dbReference type="Proteomes" id="UP000078406"/>
    </source>
</evidence>
<dbReference type="SUPFAM" id="SSF56925">
    <property type="entry name" value="OMPA-like"/>
    <property type="match status" value="1"/>
</dbReference>
<keyword evidence="1 2" id="KW-0732">Signal</keyword>
<evidence type="ECO:0000256" key="1">
    <source>
        <dbReference type="ARBA" id="ARBA00022729"/>
    </source>
</evidence>
<feature type="signal peptide" evidence="2">
    <location>
        <begin position="1"/>
        <end position="21"/>
    </location>
</feature>
<evidence type="ECO:0000259" key="3">
    <source>
        <dbReference type="Pfam" id="PF13505"/>
    </source>
</evidence>
<name>A0A177XVM1_9VIBR</name>
<accession>A0A177XVM1</accession>
<evidence type="ECO:0000256" key="2">
    <source>
        <dbReference type="SAM" id="SignalP"/>
    </source>
</evidence>
<dbReference type="InterPro" id="IPR027385">
    <property type="entry name" value="Beta-barrel_OMP"/>
</dbReference>
<reference evidence="4 5" key="1">
    <citation type="journal article" date="2016" name="Syst. Appl. Microbiol.">
        <title>Vibrio bivalvicida sp. nov., a novel larval pathogen for bivalve molluscs reared in a hatchery.</title>
        <authorList>
            <person name="Dubert J."/>
            <person name="Romalde J.L."/>
            <person name="Prado S."/>
            <person name="Barja J.L."/>
        </authorList>
    </citation>
    <scope>NUCLEOTIDE SEQUENCE [LARGE SCALE GENOMIC DNA]</scope>
    <source>
        <strain evidence="4 5">605</strain>
    </source>
</reference>
<comment type="caution">
    <text evidence="4">The sequence shown here is derived from an EMBL/GenBank/DDBJ whole genome shotgun (WGS) entry which is preliminary data.</text>
</comment>
<dbReference type="Proteomes" id="UP000078406">
    <property type="component" value="Unassembled WGS sequence"/>
</dbReference>
<evidence type="ECO:0000313" key="4">
    <source>
        <dbReference type="EMBL" id="OAJ92654.1"/>
    </source>
</evidence>
<feature type="domain" description="Outer membrane protein beta-barrel" evidence="3">
    <location>
        <begin position="8"/>
        <end position="220"/>
    </location>
</feature>
<proteinExistence type="predicted"/>